<gene>
    <name evidence="4" type="ORF">K461DRAFT_316737</name>
</gene>
<dbReference type="InterPro" id="IPR024253">
    <property type="entry name" value="Phosducin_thioredoxin-like_dom"/>
</dbReference>
<dbReference type="EMBL" id="ML996095">
    <property type="protein sequence ID" value="KAF2147878.1"/>
    <property type="molecule type" value="Genomic_DNA"/>
</dbReference>
<accession>A0A9P4IPT7</accession>
<feature type="region of interest" description="Disordered" evidence="2">
    <location>
        <begin position="1"/>
        <end position="140"/>
    </location>
</feature>
<proteinExistence type="inferred from homology"/>
<comment type="caution">
    <text evidence="4">The sequence shown here is derived from an EMBL/GenBank/DDBJ whole genome shotgun (WGS) entry which is preliminary data.</text>
</comment>
<keyword evidence="5" id="KW-1185">Reference proteome</keyword>
<dbReference type="SUPFAM" id="SSF52833">
    <property type="entry name" value="Thioredoxin-like"/>
    <property type="match status" value="1"/>
</dbReference>
<feature type="compositionally biased region" description="Basic and acidic residues" evidence="2">
    <location>
        <begin position="23"/>
        <end position="32"/>
    </location>
</feature>
<feature type="domain" description="Phosducin" evidence="3">
    <location>
        <begin position="139"/>
        <end position="273"/>
    </location>
</feature>
<organism evidence="4 5">
    <name type="scientific">Myriangium duriaei CBS 260.36</name>
    <dbReference type="NCBI Taxonomy" id="1168546"/>
    <lineage>
        <taxon>Eukaryota</taxon>
        <taxon>Fungi</taxon>
        <taxon>Dikarya</taxon>
        <taxon>Ascomycota</taxon>
        <taxon>Pezizomycotina</taxon>
        <taxon>Dothideomycetes</taxon>
        <taxon>Dothideomycetidae</taxon>
        <taxon>Myriangiales</taxon>
        <taxon>Myriangiaceae</taxon>
        <taxon>Myriangium</taxon>
    </lineage>
</organism>
<evidence type="ECO:0000313" key="5">
    <source>
        <dbReference type="Proteomes" id="UP000799439"/>
    </source>
</evidence>
<feature type="compositionally biased region" description="Polar residues" evidence="2">
    <location>
        <begin position="48"/>
        <end position="74"/>
    </location>
</feature>
<evidence type="ECO:0000256" key="2">
    <source>
        <dbReference type="SAM" id="MobiDB-lite"/>
    </source>
</evidence>
<reference evidence="4" key="1">
    <citation type="journal article" date="2020" name="Stud. Mycol.">
        <title>101 Dothideomycetes genomes: a test case for predicting lifestyles and emergence of pathogens.</title>
        <authorList>
            <person name="Haridas S."/>
            <person name="Albert R."/>
            <person name="Binder M."/>
            <person name="Bloem J."/>
            <person name="Labutti K."/>
            <person name="Salamov A."/>
            <person name="Andreopoulos B."/>
            <person name="Baker S."/>
            <person name="Barry K."/>
            <person name="Bills G."/>
            <person name="Bluhm B."/>
            <person name="Cannon C."/>
            <person name="Castanera R."/>
            <person name="Culley D."/>
            <person name="Daum C."/>
            <person name="Ezra D."/>
            <person name="Gonzalez J."/>
            <person name="Henrissat B."/>
            <person name="Kuo A."/>
            <person name="Liang C."/>
            <person name="Lipzen A."/>
            <person name="Lutzoni F."/>
            <person name="Magnuson J."/>
            <person name="Mondo S."/>
            <person name="Nolan M."/>
            <person name="Ohm R."/>
            <person name="Pangilinan J."/>
            <person name="Park H.-J."/>
            <person name="Ramirez L."/>
            <person name="Alfaro M."/>
            <person name="Sun H."/>
            <person name="Tritt A."/>
            <person name="Yoshinaga Y."/>
            <person name="Zwiers L.-H."/>
            <person name="Turgeon B."/>
            <person name="Goodwin S."/>
            <person name="Spatafora J."/>
            <person name="Crous P."/>
            <person name="Grigoriev I."/>
        </authorList>
    </citation>
    <scope>NUCLEOTIDE SEQUENCE</scope>
    <source>
        <strain evidence="4">CBS 260.36</strain>
    </source>
</reference>
<dbReference type="Proteomes" id="UP000799439">
    <property type="component" value="Unassembled WGS sequence"/>
</dbReference>
<dbReference type="InterPro" id="IPR051499">
    <property type="entry name" value="Phosducin-like_reg"/>
</dbReference>
<dbReference type="OrthoDB" id="70588at2759"/>
<name>A0A9P4IPT7_9PEZI</name>
<comment type="similarity">
    <text evidence="1">Belongs to the phosducin family.</text>
</comment>
<feature type="compositionally biased region" description="Basic and acidic residues" evidence="2">
    <location>
        <begin position="92"/>
        <end position="109"/>
    </location>
</feature>
<evidence type="ECO:0000256" key="1">
    <source>
        <dbReference type="ARBA" id="ARBA00009686"/>
    </source>
</evidence>
<dbReference type="Gene3D" id="3.40.30.10">
    <property type="entry name" value="Glutaredoxin"/>
    <property type="match status" value="1"/>
</dbReference>
<evidence type="ECO:0000313" key="4">
    <source>
        <dbReference type="EMBL" id="KAF2147878.1"/>
    </source>
</evidence>
<dbReference type="Pfam" id="PF02114">
    <property type="entry name" value="Phosducin"/>
    <property type="match status" value="1"/>
</dbReference>
<dbReference type="PANTHER" id="PTHR46052">
    <property type="entry name" value="PHOSDUCIN-LIKE PROTEIN"/>
    <property type="match status" value="1"/>
</dbReference>
<protein>
    <submittedName>
        <fullName evidence="4">Thioredoxin-like protein</fullName>
    </submittedName>
</protein>
<dbReference type="PANTHER" id="PTHR46052:SF1">
    <property type="entry name" value="PHOSDUCIN-LIKE PROTEIN"/>
    <property type="match status" value="1"/>
</dbReference>
<evidence type="ECO:0000259" key="3">
    <source>
        <dbReference type="Pfam" id="PF02114"/>
    </source>
</evidence>
<dbReference type="AlphaFoldDB" id="A0A9P4IPT7"/>
<dbReference type="InterPro" id="IPR036249">
    <property type="entry name" value="Thioredoxin-like_sf"/>
</dbReference>
<sequence>MASTAAQDEYNELFRDKSKRSHHPSDSPHDNSDAASFLHDDSDDERTTAQSVNTVTNNARARYTVPTQRHQANTGVKGVITDAQAYRAAARNHRDGSASRASMQRERESQIANVQPYVSSGLGFDDGKPPGSDEDELDDDQDDQFMDQWRQNRLRELQGGQRIGNSSREKDARRARFGGMVPVDGSGFLEAVDGSGSVTVVVVFIYDDRSEVSQLFEDCLHTMARKYINTRFVKLHYQDAEMEPAGVPAVLAYRGGDKFAGLVPMLDEIPDDMDVNPQTLEVLFQRHQIL</sequence>